<protein>
    <recommendedName>
        <fullName evidence="4">Azaphilone pigments biosynthesis cluster protein L N-terminal domain-containing protein</fullName>
    </recommendedName>
</protein>
<keyword evidence="1" id="KW-0677">Repeat</keyword>
<evidence type="ECO:0000256" key="1">
    <source>
        <dbReference type="ARBA" id="ARBA00022737"/>
    </source>
</evidence>
<comment type="caution">
    <text evidence="5">The sequence shown here is derived from an EMBL/GenBank/DDBJ whole genome shotgun (WGS) entry which is preliminary data.</text>
</comment>
<dbReference type="PROSITE" id="PS50297">
    <property type="entry name" value="ANK_REP_REGION"/>
    <property type="match status" value="6"/>
</dbReference>
<dbReference type="GO" id="GO:0005634">
    <property type="term" value="C:nucleus"/>
    <property type="evidence" value="ECO:0007669"/>
    <property type="project" value="TreeGrafter"/>
</dbReference>
<feature type="repeat" description="ANK" evidence="3">
    <location>
        <begin position="428"/>
        <end position="460"/>
    </location>
</feature>
<evidence type="ECO:0000313" key="5">
    <source>
        <dbReference type="EMBL" id="KAJ5472308.1"/>
    </source>
</evidence>
<dbReference type="Pfam" id="PF17111">
    <property type="entry name" value="PigL_N"/>
    <property type="match status" value="1"/>
</dbReference>
<dbReference type="OrthoDB" id="1577640at2759"/>
<feature type="domain" description="Azaphilone pigments biosynthesis cluster protein L N-terminal" evidence="4">
    <location>
        <begin position="5"/>
        <end position="109"/>
    </location>
</feature>
<feature type="repeat" description="ANK" evidence="3">
    <location>
        <begin position="325"/>
        <end position="357"/>
    </location>
</feature>
<dbReference type="InterPro" id="IPR050745">
    <property type="entry name" value="Multifunctional_regulatory"/>
</dbReference>
<feature type="repeat" description="ANK" evidence="3">
    <location>
        <begin position="496"/>
        <end position="528"/>
    </location>
</feature>
<evidence type="ECO:0000256" key="3">
    <source>
        <dbReference type="PROSITE-ProRule" id="PRU00023"/>
    </source>
</evidence>
<dbReference type="Gene3D" id="1.25.40.20">
    <property type="entry name" value="Ankyrin repeat-containing domain"/>
    <property type="match status" value="3"/>
</dbReference>
<feature type="repeat" description="ANK" evidence="3">
    <location>
        <begin position="358"/>
        <end position="390"/>
    </location>
</feature>
<proteinExistence type="predicted"/>
<evidence type="ECO:0000259" key="4">
    <source>
        <dbReference type="Pfam" id="PF17111"/>
    </source>
</evidence>
<dbReference type="SUPFAM" id="SSF48403">
    <property type="entry name" value="Ankyrin repeat"/>
    <property type="match status" value="1"/>
</dbReference>
<evidence type="ECO:0000256" key="2">
    <source>
        <dbReference type="ARBA" id="ARBA00023043"/>
    </source>
</evidence>
<feature type="repeat" description="ANK" evidence="3">
    <location>
        <begin position="462"/>
        <end position="494"/>
    </location>
</feature>
<keyword evidence="2 3" id="KW-0040">ANK repeat</keyword>
<evidence type="ECO:0000313" key="6">
    <source>
        <dbReference type="Proteomes" id="UP001147760"/>
    </source>
</evidence>
<dbReference type="InterPro" id="IPR036770">
    <property type="entry name" value="Ankyrin_rpt-contain_sf"/>
</dbReference>
<dbReference type="PROSITE" id="PS50088">
    <property type="entry name" value="ANK_REPEAT"/>
    <property type="match status" value="6"/>
</dbReference>
<name>A0A9W9WS30_9EURO</name>
<dbReference type="AlphaFoldDB" id="A0A9W9WS30"/>
<feature type="repeat" description="ANK" evidence="3">
    <location>
        <begin position="278"/>
        <end position="310"/>
    </location>
</feature>
<dbReference type="PANTHER" id="PTHR24189">
    <property type="entry name" value="MYOTROPHIN"/>
    <property type="match status" value="1"/>
</dbReference>
<dbReference type="SMART" id="SM00248">
    <property type="entry name" value="ANK"/>
    <property type="match status" value="8"/>
</dbReference>
<dbReference type="PANTHER" id="PTHR24189:SF50">
    <property type="entry name" value="ANKYRIN REPEAT AND SOCS BOX PROTEIN 2"/>
    <property type="match status" value="1"/>
</dbReference>
<dbReference type="InterPro" id="IPR002110">
    <property type="entry name" value="Ankyrin_rpt"/>
</dbReference>
<dbReference type="PRINTS" id="PR01415">
    <property type="entry name" value="ANKYRIN"/>
</dbReference>
<dbReference type="InterPro" id="IPR031348">
    <property type="entry name" value="PigL_N"/>
</dbReference>
<accession>A0A9W9WS30</accession>
<reference evidence="5" key="2">
    <citation type="journal article" date="2023" name="IMA Fungus">
        <title>Comparative genomic study of the Penicillium genus elucidates a diverse pangenome and 15 lateral gene transfer events.</title>
        <authorList>
            <person name="Petersen C."/>
            <person name="Sorensen T."/>
            <person name="Nielsen M.R."/>
            <person name="Sondergaard T.E."/>
            <person name="Sorensen J.L."/>
            <person name="Fitzpatrick D.A."/>
            <person name="Frisvad J.C."/>
            <person name="Nielsen K.L."/>
        </authorList>
    </citation>
    <scope>NUCLEOTIDE SEQUENCE</scope>
    <source>
        <strain evidence="5">IBT 17660</strain>
    </source>
</reference>
<keyword evidence="6" id="KW-1185">Reference proteome</keyword>
<dbReference type="Proteomes" id="UP001147760">
    <property type="component" value="Unassembled WGS sequence"/>
</dbReference>
<dbReference type="GO" id="GO:0005737">
    <property type="term" value="C:cytoplasm"/>
    <property type="evidence" value="ECO:0007669"/>
    <property type="project" value="TreeGrafter"/>
</dbReference>
<sequence length="559" mass="61305">MDGGISTAAAILQLAGTAVKTSVTLYDAISTIKNAPKEILNLRKDVGALTTLLGNLEISLESPNAQKHVDQDKAIRNMMGNLQGLIESCQNCCLEVREKLSSFSEARRGSLTLSVDLTESSTESGLLDYGPVAKEEVDIRKSISWLFRRRGIFAAVHELQRTKAILSDAMGAITLSLLVRIAELKNDGDDPRHVAHRFDDDVGSAIIDWVGVQPHDSEDTIGSESSSIASQALPQQLTSKVSDPHMINELLGAVRRGSIPVVTMLLKKVDVNSQDPQDGRTGLSIAAESGDISMAKHLLGHGASVHIRQYSRNRREHGGPPLYTAGRNAIHWAAGEGHSSMVELLLNHGANPNSANTIGRPALQEAVRKHDIRSVRLLLDNGADVNFRSFYYGWRPIHEACATNSSEMIYVLLEYDPLLDVNVEFWGHRKTPLQYALVHRNLEIMKAFLTKGADPDNNGMWENNTALHIAAAAGWLDGIELLLAFNASIDPIDAYLRETPLHKAARNGETRACELLCARGADTAKCNVDGQNYQNILDCAQRYPDDWKINPDEVYFLSI</sequence>
<dbReference type="EMBL" id="JAPWDO010000004">
    <property type="protein sequence ID" value="KAJ5472308.1"/>
    <property type="molecule type" value="Genomic_DNA"/>
</dbReference>
<dbReference type="GO" id="GO:2000812">
    <property type="term" value="P:regulation of barbed-end actin filament capping"/>
    <property type="evidence" value="ECO:0007669"/>
    <property type="project" value="TreeGrafter"/>
</dbReference>
<dbReference type="Pfam" id="PF12796">
    <property type="entry name" value="Ank_2"/>
    <property type="match status" value="3"/>
</dbReference>
<reference evidence="5" key="1">
    <citation type="submission" date="2022-12" db="EMBL/GenBank/DDBJ databases">
        <authorList>
            <person name="Petersen C."/>
        </authorList>
    </citation>
    <scope>NUCLEOTIDE SEQUENCE</scope>
    <source>
        <strain evidence="5">IBT 17660</strain>
    </source>
</reference>
<organism evidence="5 6">
    <name type="scientific">Penicillium desertorum</name>
    <dbReference type="NCBI Taxonomy" id="1303715"/>
    <lineage>
        <taxon>Eukaryota</taxon>
        <taxon>Fungi</taxon>
        <taxon>Dikarya</taxon>
        <taxon>Ascomycota</taxon>
        <taxon>Pezizomycotina</taxon>
        <taxon>Eurotiomycetes</taxon>
        <taxon>Eurotiomycetidae</taxon>
        <taxon>Eurotiales</taxon>
        <taxon>Aspergillaceae</taxon>
        <taxon>Penicillium</taxon>
    </lineage>
</organism>
<gene>
    <name evidence="5" type="ORF">N7530_006309</name>
</gene>